<evidence type="ECO:0000313" key="2">
    <source>
        <dbReference type="Proteomes" id="UP001157502"/>
    </source>
</evidence>
<dbReference type="Proteomes" id="UP001157502">
    <property type="component" value="Chromosome 30"/>
</dbReference>
<evidence type="ECO:0000313" key="1">
    <source>
        <dbReference type="EMBL" id="KAJ7989280.1"/>
    </source>
</evidence>
<keyword evidence="2" id="KW-1185">Reference proteome</keyword>
<name>A0ACC2FDE2_DALPE</name>
<sequence length="126" mass="14829">MSDGWVFDVETHKWREIEHPYMNKPRLWHTACQGRDSEVHVFGGSCDFILLVDKNKDNTRQTIKGHCNDVLVLQIKPYSLFRICEDYIAKNVKNCKMLQRQLPYMPAKILAAVQKRISYFQTPSKK</sequence>
<gene>
    <name evidence="1" type="ORF">DPEC_G00317850</name>
</gene>
<dbReference type="EMBL" id="CM055757">
    <property type="protein sequence ID" value="KAJ7989280.1"/>
    <property type="molecule type" value="Genomic_DNA"/>
</dbReference>
<organism evidence="1 2">
    <name type="scientific">Dallia pectoralis</name>
    <name type="common">Alaska blackfish</name>
    <dbReference type="NCBI Taxonomy" id="75939"/>
    <lineage>
        <taxon>Eukaryota</taxon>
        <taxon>Metazoa</taxon>
        <taxon>Chordata</taxon>
        <taxon>Craniata</taxon>
        <taxon>Vertebrata</taxon>
        <taxon>Euteleostomi</taxon>
        <taxon>Actinopterygii</taxon>
        <taxon>Neopterygii</taxon>
        <taxon>Teleostei</taxon>
        <taxon>Protacanthopterygii</taxon>
        <taxon>Esociformes</taxon>
        <taxon>Umbridae</taxon>
        <taxon>Dallia</taxon>
    </lineage>
</organism>
<comment type="caution">
    <text evidence="1">The sequence shown here is derived from an EMBL/GenBank/DDBJ whole genome shotgun (WGS) entry which is preliminary data.</text>
</comment>
<protein>
    <submittedName>
        <fullName evidence="1">Uncharacterized protein</fullName>
    </submittedName>
</protein>
<accession>A0ACC2FDE2</accession>
<reference evidence="1" key="1">
    <citation type="submission" date="2021-05" db="EMBL/GenBank/DDBJ databases">
        <authorList>
            <person name="Pan Q."/>
            <person name="Jouanno E."/>
            <person name="Zahm M."/>
            <person name="Klopp C."/>
            <person name="Cabau C."/>
            <person name="Louis A."/>
            <person name="Berthelot C."/>
            <person name="Parey E."/>
            <person name="Roest Crollius H."/>
            <person name="Montfort J."/>
            <person name="Robinson-Rechavi M."/>
            <person name="Bouchez O."/>
            <person name="Lampietro C."/>
            <person name="Lopez Roques C."/>
            <person name="Donnadieu C."/>
            <person name="Postlethwait J."/>
            <person name="Bobe J."/>
            <person name="Dillon D."/>
            <person name="Chandos A."/>
            <person name="von Hippel F."/>
            <person name="Guiguen Y."/>
        </authorList>
    </citation>
    <scope>NUCLEOTIDE SEQUENCE</scope>
    <source>
        <strain evidence="1">YG-Jan2019</strain>
    </source>
</reference>
<proteinExistence type="predicted"/>